<comment type="caution">
    <text evidence="8">The sequence shown here is derived from an EMBL/GenBank/DDBJ whole genome shotgun (WGS) entry which is preliminary data.</text>
</comment>
<dbReference type="PANTHER" id="PTHR15742:SF1">
    <property type="entry name" value="PROTEIN SOGA1"/>
    <property type="match status" value="1"/>
</dbReference>
<feature type="coiled-coil region" evidence="5">
    <location>
        <begin position="629"/>
        <end position="656"/>
    </location>
</feature>
<feature type="region of interest" description="Disordered" evidence="6">
    <location>
        <begin position="425"/>
        <end position="501"/>
    </location>
</feature>
<gene>
    <name evidence="8" type="ORF">JZ751_012960</name>
</gene>
<evidence type="ECO:0000256" key="3">
    <source>
        <dbReference type="ARBA" id="ARBA00023054"/>
    </source>
</evidence>
<dbReference type="GO" id="GO:0016020">
    <property type="term" value="C:membrane"/>
    <property type="evidence" value="ECO:0007669"/>
    <property type="project" value="UniProtKB-SubCell"/>
</dbReference>
<accession>A0A8T2N1D4</accession>
<dbReference type="GO" id="GO:0005615">
    <property type="term" value="C:extracellular space"/>
    <property type="evidence" value="ECO:0007669"/>
    <property type="project" value="InterPro"/>
</dbReference>
<feature type="compositionally biased region" description="Polar residues" evidence="6">
    <location>
        <begin position="128"/>
        <end position="137"/>
    </location>
</feature>
<name>A0A8T2N1D4_9TELE</name>
<feature type="region of interest" description="Disordered" evidence="6">
    <location>
        <begin position="1111"/>
        <end position="1166"/>
    </location>
</feature>
<evidence type="ECO:0000256" key="1">
    <source>
        <dbReference type="ARBA" id="ARBA00004370"/>
    </source>
</evidence>
<keyword evidence="3 5" id="KW-0175">Coiled coil</keyword>
<feature type="region of interest" description="Disordered" evidence="6">
    <location>
        <begin position="120"/>
        <end position="159"/>
    </location>
</feature>
<comment type="subcellular location">
    <subcellularLocation>
        <location evidence="1">Membrane</location>
    </subcellularLocation>
</comment>
<feature type="domain" description="SOGA coiled-coil" evidence="7">
    <location>
        <begin position="158"/>
        <end position="250"/>
    </location>
</feature>
<feature type="compositionally biased region" description="Basic and acidic residues" evidence="6">
    <location>
        <begin position="1111"/>
        <end position="1120"/>
    </location>
</feature>
<feature type="compositionally biased region" description="Acidic residues" evidence="6">
    <location>
        <begin position="486"/>
        <end position="497"/>
    </location>
</feature>
<feature type="region of interest" description="Disordered" evidence="6">
    <location>
        <begin position="1489"/>
        <end position="1560"/>
    </location>
</feature>
<feature type="region of interest" description="Disordered" evidence="6">
    <location>
        <begin position="1436"/>
        <end position="1462"/>
    </location>
</feature>
<organism evidence="8 9">
    <name type="scientific">Albula glossodonta</name>
    <name type="common">roundjaw bonefish</name>
    <dbReference type="NCBI Taxonomy" id="121402"/>
    <lineage>
        <taxon>Eukaryota</taxon>
        <taxon>Metazoa</taxon>
        <taxon>Chordata</taxon>
        <taxon>Craniata</taxon>
        <taxon>Vertebrata</taxon>
        <taxon>Euteleostomi</taxon>
        <taxon>Actinopterygii</taxon>
        <taxon>Neopterygii</taxon>
        <taxon>Teleostei</taxon>
        <taxon>Albuliformes</taxon>
        <taxon>Albulidae</taxon>
        <taxon>Albula</taxon>
    </lineage>
</organism>
<protein>
    <recommendedName>
        <fullName evidence="7">SOGA coiled-coil domain-containing protein</fullName>
    </recommendedName>
</protein>
<feature type="region of interest" description="Disordered" evidence="6">
    <location>
        <begin position="1323"/>
        <end position="1399"/>
    </location>
</feature>
<keyword evidence="2" id="KW-0597">Phosphoprotein</keyword>
<dbReference type="InterPro" id="IPR049885">
    <property type="entry name" value="MTCL1-3"/>
</dbReference>
<feature type="region of interest" description="Disordered" evidence="6">
    <location>
        <begin position="1576"/>
        <end position="1611"/>
    </location>
</feature>
<feature type="compositionally biased region" description="Polar residues" evidence="6">
    <location>
        <begin position="1121"/>
        <end position="1135"/>
    </location>
</feature>
<dbReference type="Pfam" id="PF11365">
    <property type="entry name" value="SOGA"/>
    <property type="match status" value="1"/>
</dbReference>
<dbReference type="InterPro" id="IPR027881">
    <property type="entry name" value="SOGA_CC"/>
</dbReference>
<keyword evidence="9" id="KW-1185">Reference proteome</keyword>
<dbReference type="Proteomes" id="UP000824540">
    <property type="component" value="Unassembled WGS sequence"/>
</dbReference>
<evidence type="ECO:0000259" key="7">
    <source>
        <dbReference type="Pfam" id="PF11365"/>
    </source>
</evidence>
<feature type="compositionally biased region" description="Polar residues" evidence="6">
    <location>
        <begin position="1519"/>
        <end position="1530"/>
    </location>
</feature>
<dbReference type="OrthoDB" id="10036174at2759"/>
<feature type="compositionally biased region" description="Low complexity" evidence="6">
    <location>
        <begin position="1346"/>
        <end position="1382"/>
    </location>
</feature>
<feature type="coiled-coil region" evidence="5">
    <location>
        <begin position="226"/>
        <end position="253"/>
    </location>
</feature>
<evidence type="ECO:0000313" key="9">
    <source>
        <dbReference type="Proteomes" id="UP000824540"/>
    </source>
</evidence>
<reference evidence="8" key="1">
    <citation type="thesis" date="2021" institute="BYU ScholarsArchive" country="Provo, UT, USA">
        <title>Applications of and Algorithms for Genome Assembly and Genomic Analyses with an Emphasis on Marine Teleosts.</title>
        <authorList>
            <person name="Pickett B.D."/>
        </authorList>
    </citation>
    <scope>NUCLEOTIDE SEQUENCE</scope>
    <source>
        <strain evidence="8">HI-2016</strain>
    </source>
</reference>
<feature type="region of interest" description="Disordered" evidence="6">
    <location>
        <begin position="580"/>
        <end position="605"/>
    </location>
</feature>
<dbReference type="GO" id="GO:0010506">
    <property type="term" value="P:regulation of autophagy"/>
    <property type="evidence" value="ECO:0007669"/>
    <property type="project" value="InterPro"/>
</dbReference>
<evidence type="ECO:0000256" key="2">
    <source>
        <dbReference type="ARBA" id="ARBA00022553"/>
    </source>
</evidence>
<sequence length="1611" mass="174832">MCSHCTDATVQLAILNPGRGEGTPSIPAIFSHASVDHIQHSDHYSTLLPSGPESSTLTTTPHCCPRVQIQHSDHYSTLLPSGPESSTLTMFKCFNHYNTLTSTPFHTAALRSRVQHTDHYSTLLPSGPESSTLTANSLKRRGSRSSCKPEKKLSPQEDSAELRCQLHFAKEESALMCRKLAKMARENEAMAEELSRFRSLYGGTAEGPASEHTHAHAREAEVRVHLRLVEEEATLLSRRIAELEVENRGLRAEMEEMRYPELPEGAPLPEGEAGKGAELLQKNMVAAEELTGTSVGVGVGLNLCVANGVTPQGDASPLGSEGHALLSHLDLGAESHKRGGALSLGPGHYPALLNIRDQARLLSSAIHLLTTSVHAHRPAPVCHMTPPITQDQGVVGKDTLSHSLMELQAQLLAFVRRVEALEVSCGEEAPPTLPNAHPTRLTTDAQETENSSQPKQPNNRNQSEQQVKGQAEETDGPGCNGMVSQEAEETDTEEDEGGCWGGRLWQDVPLQTLLQHKMRSQDAQLQPVQLRQSLLLLSLQLRSFLKHWHHGNGLELEEGGRDFLEGSCVKRLCLLMEEGGLDTPPAGEDPLPPETHKHHSQQGTPMEAHSDYWLSVCSSTQFGGVCSTLSELKGVLQELTAEMLEERQASRDLAQKFARAKTAWDAERSELLRQITQDMSTCAGMQEFGQWRGRGAAFRLIPQGAYRQADSSSLSWNLDTTLRYRSPEESLLFTQHCGPEESLLFTQHCSPEESLLFTQHCSPEESLLFTQHCGPEESLLFTQHCSPEESLLFTQHCSPEESLLFTQHCGPDESLLFTQHCGPEESLLFTQHCSPEESLLFTQHCSPEESLLFTQHCGPEESLLFTQHCSPEESLLFTQHCGPEESLLFTQHCGPEESLLFTQHCSPEESLLFTQHCGPEESLLFTQHCGPEESLLFTQHCSPEESLLFTQHCGPEESLLFTQHCSPEESLLFTQHCGPEESLLFTQHCGPEESLLFTQHCSPEESLLFTQHCSPEESLLFTQHCGPEESLLFTQHFSSGGSVLKHSSSDLSHRLLMSLELTGADCMANPAKITSLRNSDPLWLTMALQDTCTSCARTELLQFRSLCEEVPEKDKERNTGRETQANGADLQSSELQAPPRVLPRAQGPRRYQERSDPYGTWGGPTRTGSLAGLSAGCGAEVQRSHTAPERTGLRIYFSPPVARRGNRGGEGQVGTRALTVTHGNNVHSLAPGKVAHSNAHCGWPQVLPVMEDGGVMVATNLSDDMKEMTRERGRADAACQTVALATNTVGVTSVALQTEEEGLEEENHAHLCGLPRRQISASLERMVPRPGRPLKLGSPKLQRRISTPSSLPFSSTSSSSSSSALSSSSLSSTSSSTSSFSSCRLEGPVGGASPWRVRGQNGSAWTRSMVPRAGPPVSRRSSGLFGVVDRGVARGIEPARSDGGGSAGAPHKHASGVGGGKPAAAGGVHRYGIVQEFLRSVCGRGQGPIGGAGAGGRGRTGGGVQAGKPERPTPRPSATAGSDSITTGSETVPRILNKRLQRGEEPARVGGVKSRGNKSVEDAACECTSRSLTSCFARPSRSSSRHAPGQCRLRPRDQCQTSERKGQLASE</sequence>
<dbReference type="PANTHER" id="PTHR15742">
    <property type="entry name" value="GIRDIN"/>
    <property type="match status" value="1"/>
</dbReference>
<evidence type="ECO:0000256" key="6">
    <source>
        <dbReference type="SAM" id="MobiDB-lite"/>
    </source>
</evidence>
<proteinExistence type="predicted"/>
<evidence type="ECO:0000256" key="5">
    <source>
        <dbReference type="SAM" id="Coils"/>
    </source>
</evidence>
<keyword evidence="4" id="KW-0472">Membrane</keyword>
<feature type="compositionally biased region" description="Gly residues" evidence="6">
    <location>
        <begin position="1489"/>
        <end position="1505"/>
    </location>
</feature>
<feature type="compositionally biased region" description="Polar residues" evidence="6">
    <location>
        <begin position="440"/>
        <end position="468"/>
    </location>
</feature>
<evidence type="ECO:0000256" key="4">
    <source>
        <dbReference type="ARBA" id="ARBA00023136"/>
    </source>
</evidence>
<dbReference type="EMBL" id="JAFBMS010000209">
    <property type="protein sequence ID" value="KAG9333240.1"/>
    <property type="molecule type" value="Genomic_DNA"/>
</dbReference>
<feature type="compositionally biased region" description="Basic and acidic residues" evidence="6">
    <location>
        <begin position="1594"/>
        <end position="1611"/>
    </location>
</feature>
<evidence type="ECO:0000313" key="8">
    <source>
        <dbReference type="EMBL" id="KAG9333240.1"/>
    </source>
</evidence>